<keyword evidence="1" id="KW-1133">Transmembrane helix</keyword>
<accession>A0A0A9H7T5</accession>
<keyword evidence="1" id="KW-0472">Membrane</keyword>
<dbReference type="AlphaFoldDB" id="A0A0A9H7T5"/>
<dbReference type="EMBL" id="GBRH01166032">
    <property type="protein sequence ID" value="JAE31864.1"/>
    <property type="molecule type" value="Transcribed_RNA"/>
</dbReference>
<keyword evidence="1" id="KW-0812">Transmembrane</keyword>
<evidence type="ECO:0000256" key="1">
    <source>
        <dbReference type="SAM" id="Phobius"/>
    </source>
</evidence>
<name>A0A0A9H7T5_ARUDO</name>
<reference evidence="2" key="2">
    <citation type="journal article" date="2015" name="Data Brief">
        <title>Shoot transcriptome of the giant reed, Arundo donax.</title>
        <authorList>
            <person name="Barrero R.A."/>
            <person name="Guerrero F.D."/>
            <person name="Moolhuijzen P."/>
            <person name="Goolsby J.A."/>
            <person name="Tidwell J."/>
            <person name="Bellgard S.E."/>
            <person name="Bellgard M.I."/>
        </authorList>
    </citation>
    <scope>NUCLEOTIDE SEQUENCE</scope>
    <source>
        <tissue evidence="2">Shoot tissue taken approximately 20 cm above the soil surface</tissue>
    </source>
</reference>
<sequence length="35" mass="4221">MERFLVVSAQCVFSTHLFLHFHLLLHFLLFISLFN</sequence>
<feature type="transmembrane region" description="Helical" evidence="1">
    <location>
        <begin position="12"/>
        <end position="34"/>
    </location>
</feature>
<protein>
    <submittedName>
        <fullName evidence="2">Uncharacterized protein</fullName>
    </submittedName>
</protein>
<organism evidence="2">
    <name type="scientific">Arundo donax</name>
    <name type="common">Giant reed</name>
    <name type="synonym">Donax arundinaceus</name>
    <dbReference type="NCBI Taxonomy" id="35708"/>
    <lineage>
        <taxon>Eukaryota</taxon>
        <taxon>Viridiplantae</taxon>
        <taxon>Streptophyta</taxon>
        <taxon>Embryophyta</taxon>
        <taxon>Tracheophyta</taxon>
        <taxon>Spermatophyta</taxon>
        <taxon>Magnoliopsida</taxon>
        <taxon>Liliopsida</taxon>
        <taxon>Poales</taxon>
        <taxon>Poaceae</taxon>
        <taxon>PACMAD clade</taxon>
        <taxon>Arundinoideae</taxon>
        <taxon>Arundineae</taxon>
        <taxon>Arundo</taxon>
    </lineage>
</organism>
<reference evidence="2" key="1">
    <citation type="submission" date="2014-09" db="EMBL/GenBank/DDBJ databases">
        <authorList>
            <person name="Magalhaes I.L.F."/>
            <person name="Oliveira U."/>
            <person name="Santos F.R."/>
            <person name="Vidigal T.H.D.A."/>
            <person name="Brescovit A.D."/>
            <person name="Santos A.J."/>
        </authorList>
    </citation>
    <scope>NUCLEOTIDE SEQUENCE</scope>
    <source>
        <tissue evidence="2">Shoot tissue taken approximately 20 cm above the soil surface</tissue>
    </source>
</reference>
<evidence type="ECO:0000313" key="2">
    <source>
        <dbReference type="EMBL" id="JAE31864.1"/>
    </source>
</evidence>
<proteinExistence type="predicted"/>